<dbReference type="Proteomes" id="UP000001933">
    <property type="component" value="Chromosome"/>
</dbReference>
<dbReference type="EMBL" id="CP000252">
    <property type="protein sequence ID" value="ABC76286.1"/>
    <property type="molecule type" value="Genomic_DNA"/>
</dbReference>
<keyword evidence="1" id="KW-1133">Transmembrane helix</keyword>
<keyword evidence="3" id="KW-1185">Reference proteome</keyword>
<dbReference type="RefSeq" id="WP_011416320.1">
    <property type="nucleotide sequence ID" value="NC_007759.1"/>
</dbReference>
<organism evidence="2 3">
    <name type="scientific">Syntrophus aciditrophicus (strain SB)</name>
    <dbReference type="NCBI Taxonomy" id="56780"/>
    <lineage>
        <taxon>Bacteria</taxon>
        <taxon>Pseudomonadati</taxon>
        <taxon>Thermodesulfobacteriota</taxon>
        <taxon>Syntrophia</taxon>
        <taxon>Syntrophales</taxon>
        <taxon>Syntrophaceae</taxon>
        <taxon>Syntrophus</taxon>
    </lineage>
</organism>
<accession>Q2LPT7</accession>
<name>Q2LPT7_SYNAS</name>
<sequence>MKTTLTGKKEKRYFKLIKLTVSTGMILGILLLMAGYWYNACQQKELNRQAENGARNFYLACLSDVDLTGDKFFDGNHLPPDYDDMPPFRGSFVYVVSGIAIRCDAKFKHPKGTKTYALDSNGRISVSP</sequence>
<dbReference type="InParanoid" id="Q2LPT7"/>
<keyword evidence="1" id="KW-0812">Transmembrane</keyword>
<reference evidence="2 3" key="1">
    <citation type="journal article" date="2007" name="Proc. Natl. Acad. Sci. U.S.A.">
        <title>The genome of Syntrophus aciditrophicus: life at the thermodynamic limit of microbial growth.</title>
        <authorList>
            <person name="McInerney M.J."/>
            <person name="Rohlin L."/>
            <person name="Mouttaki H."/>
            <person name="Kim U."/>
            <person name="Krupp R.S."/>
            <person name="Rios-Hernandez L."/>
            <person name="Sieber J."/>
            <person name="Struchtemeyer C.G."/>
            <person name="Bhattacharyya A."/>
            <person name="Campbell J.W."/>
            <person name="Gunsalus R.P."/>
        </authorList>
    </citation>
    <scope>NUCLEOTIDE SEQUENCE [LARGE SCALE GENOMIC DNA]</scope>
    <source>
        <strain evidence="2 3">SB</strain>
    </source>
</reference>
<dbReference type="KEGG" id="sat:SYN_01121"/>
<dbReference type="eggNOG" id="COG4968">
    <property type="taxonomic scope" value="Bacteria"/>
</dbReference>
<keyword evidence="1" id="KW-0472">Membrane</keyword>
<protein>
    <submittedName>
        <fullName evidence="2">Hypothetical exported protein</fullName>
    </submittedName>
</protein>
<gene>
    <name evidence="2" type="ORF">SYN_01121</name>
</gene>
<evidence type="ECO:0000313" key="3">
    <source>
        <dbReference type="Proteomes" id="UP000001933"/>
    </source>
</evidence>
<dbReference type="OrthoDB" id="5296638at2"/>
<evidence type="ECO:0000313" key="2">
    <source>
        <dbReference type="EMBL" id="ABC76286.1"/>
    </source>
</evidence>
<feature type="transmembrane region" description="Helical" evidence="1">
    <location>
        <begin position="16"/>
        <end position="38"/>
    </location>
</feature>
<dbReference type="AlphaFoldDB" id="Q2LPT7"/>
<proteinExistence type="predicted"/>
<dbReference type="STRING" id="56780.SYN_01121"/>
<evidence type="ECO:0000256" key="1">
    <source>
        <dbReference type="SAM" id="Phobius"/>
    </source>
</evidence>
<dbReference type="HOGENOM" id="CLU_1958484_0_0_7"/>